<dbReference type="SMART" id="SM00342">
    <property type="entry name" value="HTH_ARAC"/>
    <property type="match status" value="1"/>
</dbReference>
<dbReference type="GO" id="GO:0043565">
    <property type="term" value="F:sequence-specific DNA binding"/>
    <property type="evidence" value="ECO:0007669"/>
    <property type="project" value="InterPro"/>
</dbReference>
<dbReference type="SUPFAM" id="SSF46689">
    <property type="entry name" value="Homeodomain-like"/>
    <property type="match status" value="1"/>
</dbReference>
<dbReference type="Proteomes" id="UP000244193">
    <property type="component" value="Chromosome"/>
</dbReference>
<evidence type="ECO:0000259" key="4">
    <source>
        <dbReference type="PROSITE" id="PS01124"/>
    </source>
</evidence>
<keyword evidence="3" id="KW-0804">Transcription</keyword>
<dbReference type="InterPro" id="IPR046532">
    <property type="entry name" value="DUF6597"/>
</dbReference>
<feature type="domain" description="HTH araC/xylS-type" evidence="4">
    <location>
        <begin position="159"/>
        <end position="259"/>
    </location>
</feature>
<dbReference type="PANTHER" id="PTHR46796:SF13">
    <property type="entry name" value="HTH-TYPE TRANSCRIPTIONAL ACTIVATOR RHAS"/>
    <property type="match status" value="1"/>
</dbReference>
<sequence length="267" mass="30151">MQYQTFAPPVHLAPYVRFFWTLEGAVAAHTPFVHRCLADGCPELLFHYKGKLDRIDDEGKPQNCFLSGIQGQARHFRRFAAGSDFGLFGVYLYPNALPELFHFAATDVTNEMPDLTAILGPQAGSLEYQMAMAGSHSERIALITKFLGTKMTRSKSVRPEIAQTIRHIIATKGSDSVETIAEKQFLSLRQFERQFKTLSGFSPKLFTRIVRFQSAASGAQAQNRSLTQVAYDCGYYDQSHFIHEFREFSGYHPKHYFSGTSEAPILY</sequence>
<evidence type="ECO:0000313" key="6">
    <source>
        <dbReference type="Proteomes" id="UP000244193"/>
    </source>
</evidence>
<dbReference type="InterPro" id="IPR050204">
    <property type="entry name" value="AraC_XylS_family_regulators"/>
</dbReference>
<evidence type="ECO:0000256" key="2">
    <source>
        <dbReference type="ARBA" id="ARBA00023125"/>
    </source>
</evidence>
<dbReference type="AlphaFoldDB" id="A0A2S0RDW5"/>
<dbReference type="GO" id="GO:0003700">
    <property type="term" value="F:DNA-binding transcription factor activity"/>
    <property type="evidence" value="ECO:0007669"/>
    <property type="project" value="InterPro"/>
</dbReference>
<evidence type="ECO:0000256" key="3">
    <source>
        <dbReference type="ARBA" id="ARBA00023163"/>
    </source>
</evidence>
<evidence type="ECO:0000313" key="5">
    <source>
        <dbReference type="EMBL" id="AWA29448.1"/>
    </source>
</evidence>
<dbReference type="Pfam" id="PF12833">
    <property type="entry name" value="HTH_18"/>
    <property type="match status" value="1"/>
</dbReference>
<keyword evidence="2" id="KW-0238">DNA-binding</keyword>
<dbReference type="EMBL" id="CP028811">
    <property type="protein sequence ID" value="AWA29448.1"/>
    <property type="molecule type" value="Genomic_DNA"/>
</dbReference>
<dbReference type="OrthoDB" id="323290at2"/>
<dbReference type="PROSITE" id="PS01124">
    <property type="entry name" value="HTH_ARAC_FAMILY_2"/>
    <property type="match status" value="1"/>
</dbReference>
<gene>
    <name evidence="5" type="ORF">HYN48_04745</name>
</gene>
<accession>A0A2S0RDW5</accession>
<name>A0A2S0RDW5_9FLAO</name>
<evidence type="ECO:0000256" key="1">
    <source>
        <dbReference type="ARBA" id="ARBA00023015"/>
    </source>
</evidence>
<dbReference type="KEGG" id="fmg:HYN48_04745"/>
<proteinExistence type="predicted"/>
<keyword evidence="6" id="KW-1185">Reference proteome</keyword>
<dbReference type="Pfam" id="PF20240">
    <property type="entry name" value="DUF6597"/>
    <property type="match status" value="1"/>
</dbReference>
<organism evidence="5 6">
    <name type="scientific">Flavobacterium magnum</name>
    <dbReference type="NCBI Taxonomy" id="2162713"/>
    <lineage>
        <taxon>Bacteria</taxon>
        <taxon>Pseudomonadati</taxon>
        <taxon>Bacteroidota</taxon>
        <taxon>Flavobacteriia</taxon>
        <taxon>Flavobacteriales</taxon>
        <taxon>Flavobacteriaceae</taxon>
        <taxon>Flavobacterium</taxon>
    </lineage>
</organism>
<dbReference type="InterPro" id="IPR018060">
    <property type="entry name" value="HTH_AraC"/>
</dbReference>
<dbReference type="PANTHER" id="PTHR46796">
    <property type="entry name" value="HTH-TYPE TRANSCRIPTIONAL ACTIVATOR RHAS-RELATED"/>
    <property type="match status" value="1"/>
</dbReference>
<reference evidence="5 6" key="1">
    <citation type="submission" date="2018-04" db="EMBL/GenBank/DDBJ databases">
        <title>Genome sequencing of Flavobacterium sp. HYN0048.</title>
        <authorList>
            <person name="Yi H."/>
            <person name="Baek C."/>
        </authorList>
    </citation>
    <scope>NUCLEOTIDE SEQUENCE [LARGE SCALE GENOMIC DNA]</scope>
    <source>
        <strain evidence="5 6">HYN0048</strain>
    </source>
</reference>
<dbReference type="Gene3D" id="1.10.10.60">
    <property type="entry name" value="Homeodomain-like"/>
    <property type="match status" value="1"/>
</dbReference>
<keyword evidence="1" id="KW-0805">Transcription regulation</keyword>
<protein>
    <submittedName>
        <fullName evidence="5">AraC family transcriptional regulator</fullName>
    </submittedName>
</protein>
<dbReference type="RefSeq" id="WP_108370032.1">
    <property type="nucleotide sequence ID" value="NZ_CP028811.1"/>
</dbReference>
<dbReference type="InterPro" id="IPR009057">
    <property type="entry name" value="Homeodomain-like_sf"/>
</dbReference>